<proteinExistence type="predicted"/>
<dbReference type="GeneID" id="107464928"/>
<gene>
    <name evidence="3" type="primary">LOC107464928</name>
</gene>
<feature type="region of interest" description="Disordered" evidence="1">
    <location>
        <begin position="136"/>
        <end position="174"/>
    </location>
</feature>
<reference evidence="2" key="1">
    <citation type="journal article" date="2016" name="Nat. Genet.">
        <title>The genome sequences of Arachis duranensis and Arachis ipaensis, the diploid ancestors of cultivated peanut.</title>
        <authorList>
            <person name="Bertioli D.J."/>
            <person name="Cannon S.B."/>
            <person name="Froenicke L."/>
            <person name="Huang G."/>
            <person name="Farmer A.D."/>
            <person name="Cannon E.K."/>
            <person name="Liu X."/>
            <person name="Gao D."/>
            <person name="Clevenger J."/>
            <person name="Dash S."/>
            <person name="Ren L."/>
            <person name="Moretzsohn M.C."/>
            <person name="Shirasawa K."/>
            <person name="Huang W."/>
            <person name="Vidigal B."/>
            <person name="Abernathy B."/>
            <person name="Chu Y."/>
            <person name="Niederhuth C.E."/>
            <person name="Umale P."/>
            <person name="Araujo A.C."/>
            <person name="Kozik A."/>
            <person name="Kim K.D."/>
            <person name="Burow M.D."/>
            <person name="Varshney R.K."/>
            <person name="Wang X."/>
            <person name="Zhang X."/>
            <person name="Barkley N."/>
            <person name="Guimaraes P.M."/>
            <person name="Isobe S."/>
            <person name="Guo B."/>
            <person name="Liao B."/>
            <person name="Stalker H.T."/>
            <person name="Schmitz R.J."/>
            <person name="Scheffler B.E."/>
            <person name="Leal-Bertioli S.C."/>
            <person name="Xun X."/>
            <person name="Jackson S.A."/>
            <person name="Michelmore R."/>
            <person name="Ozias-Akins P."/>
        </authorList>
    </citation>
    <scope>NUCLEOTIDE SEQUENCE [LARGE SCALE GENOMIC DNA]</scope>
    <source>
        <strain evidence="2">cv. V14167</strain>
    </source>
</reference>
<evidence type="ECO:0000313" key="2">
    <source>
        <dbReference type="Proteomes" id="UP000515211"/>
    </source>
</evidence>
<dbReference type="KEGG" id="adu:107464928"/>
<reference evidence="3" key="2">
    <citation type="submission" date="2025-08" db="UniProtKB">
        <authorList>
            <consortium name="RefSeq"/>
        </authorList>
    </citation>
    <scope>IDENTIFICATION</scope>
    <source>
        <tissue evidence="3">Whole plant</tissue>
    </source>
</reference>
<dbReference type="Proteomes" id="UP000515211">
    <property type="component" value="Chromosome 9"/>
</dbReference>
<organism evidence="2 3">
    <name type="scientific">Arachis duranensis</name>
    <name type="common">Wild peanut</name>
    <dbReference type="NCBI Taxonomy" id="130453"/>
    <lineage>
        <taxon>Eukaryota</taxon>
        <taxon>Viridiplantae</taxon>
        <taxon>Streptophyta</taxon>
        <taxon>Embryophyta</taxon>
        <taxon>Tracheophyta</taxon>
        <taxon>Spermatophyta</taxon>
        <taxon>Magnoliopsida</taxon>
        <taxon>eudicotyledons</taxon>
        <taxon>Gunneridae</taxon>
        <taxon>Pentapetalae</taxon>
        <taxon>rosids</taxon>
        <taxon>fabids</taxon>
        <taxon>Fabales</taxon>
        <taxon>Fabaceae</taxon>
        <taxon>Papilionoideae</taxon>
        <taxon>50 kb inversion clade</taxon>
        <taxon>dalbergioids sensu lato</taxon>
        <taxon>Dalbergieae</taxon>
        <taxon>Pterocarpus clade</taxon>
        <taxon>Arachis</taxon>
    </lineage>
</organism>
<dbReference type="AlphaFoldDB" id="A0A6P4BB46"/>
<dbReference type="SUPFAM" id="SSF56672">
    <property type="entry name" value="DNA/RNA polymerases"/>
    <property type="match status" value="1"/>
</dbReference>
<dbReference type="RefSeq" id="XP_015939383.1">
    <property type="nucleotide sequence ID" value="XM_016083897.1"/>
</dbReference>
<dbReference type="CDD" id="cd09272">
    <property type="entry name" value="RNase_HI_RT_Ty1"/>
    <property type="match status" value="1"/>
</dbReference>
<name>A0A6P4BB46_ARADU</name>
<dbReference type="PANTHER" id="PTHR11439">
    <property type="entry name" value="GAG-POL-RELATED RETROTRANSPOSON"/>
    <property type="match status" value="1"/>
</dbReference>
<keyword evidence="2" id="KW-1185">Reference proteome</keyword>
<dbReference type="OrthoDB" id="1426983at2759"/>
<evidence type="ECO:0000256" key="1">
    <source>
        <dbReference type="SAM" id="MobiDB-lite"/>
    </source>
</evidence>
<dbReference type="InterPro" id="IPR043502">
    <property type="entry name" value="DNA/RNA_pol_sf"/>
</dbReference>
<evidence type="ECO:0000313" key="3">
    <source>
        <dbReference type="RefSeq" id="XP_015939383.1"/>
    </source>
</evidence>
<dbReference type="PANTHER" id="PTHR11439:SF455">
    <property type="entry name" value="RLK (RECEPTOR-LIKE PROTEIN KINASE) 8, PUTATIVE-RELATED"/>
    <property type="match status" value="1"/>
</dbReference>
<sequence>MNDCKPCATPLPSTLKIQATGGAVFDNPQLYRSVVGSLQYLTVTRPDLAYSVNKVAQFMQSPLEVHWKLVKRVLRYVQGTTAYGLKIHKDPSLKITAYCDSHWAGDPNDRKLVGDFCVFMGRNLVSWQSKKQGVVARSSTEAESTGRPYGRTNMDKRSNRRAKVVNSRSTYGVL</sequence>
<protein>
    <submittedName>
        <fullName evidence="3">Uncharacterized mitochondrial protein AtMg00810-like</fullName>
    </submittedName>
</protein>
<accession>A0A6P4BB46</accession>